<evidence type="ECO:0000313" key="7">
    <source>
        <dbReference type="EMBL" id="MDN5217360.1"/>
    </source>
</evidence>
<evidence type="ECO:0000313" key="8">
    <source>
        <dbReference type="Proteomes" id="UP001172083"/>
    </source>
</evidence>
<feature type="domain" description="Methylamine utilisation protein MauE" evidence="6">
    <location>
        <begin position="12"/>
        <end position="137"/>
    </location>
</feature>
<evidence type="ECO:0000256" key="5">
    <source>
        <dbReference type="SAM" id="Phobius"/>
    </source>
</evidence>
<dbReference type="EMBL" id="JAUJEB010000015">
    <property type="protein sequence ID" value="MDN5217360.1"/>
    <property type="molecule type" value="Genomic_DNA"/>
</dbReference>
<evidence type="ECO:0000259" key="6">
    <source>
        <dbReference type="Pfam" id="PF07291"/>
    </source>
</evidence>
<keyword evidence="4 5" id="KW-0472">Membrane</keyword>
<keyword evidence="8" id="KW-1185">Reference proteome</keyword>
<gene>
    <name evidence="7" type="ORF">QQ020_35125</name>
</gene>
<comment type="subcellular location">
    <subcellularLocation>
        <location evidence="1">Membrane</location>
        <topology evidence="1">Multi-pass membrane protein</topology>
    </subcellularLocation>
</comment>
<sequence length="154" mass="17047">MQQLTSTKAKIIALEIICFLFILLFTYAAAIKLLDRELFTVQMGLSPLLTDFAEILAWAVPLTELLIAAMLAMARSRLAGLYASFGLMVMFTVYIIIILQSSEEIPCACGGILESMGWTEHLIFNIGFVILGLGGILLHTRLAESNRLSTAYRR</sequence>
<evidence type="ECO:0000256" key="3">
    <source>
        <dbReference type="ARBA" id="ARBA00022989"/>
    </source>
</evidence>
<feature type="transmembrane region" description="Helical" evidence="5">
    <location>
        <begin position="55"/>
        <end position="74"/>
    </location>
</feature>
<dbReference type="RefSeq" id="WP_346762696.1">
    <property type="nucleotide sequence ID" value="NZ_JAUJEB010000015.1"/>
</dbReference>
<dbReference type="Pfam" id="PF07291">
    <property type="entry name" value="MauE"/>
    <property type="match status" value="1"/>
</dbReference>
<reference evidence="7" key="1">
    <citation type="submission" date="2023-06" db="EMBL/GenBank/DDBJ databases">
        <title>Genomic of Agaribacillus aureum.</title>
        <authorList>
            <person name="Wang G."/>
        </authorList>
    </citation>
    <scope>NUCLEOTIDE SEQUENCE</scope>
    <source>
        <strain evidence="7">BMA12</strain>
    </source>
</reference>
<proteinExistence type="predicted"/>
<protein>
    <recommendedName>
        <fullName evidence="6">Methylamine utilisation protein MauE domain-containing protein</fullName>
    </recommendedName>
</protein>
<feature type="transmembrane region" description="Helical" evidence="5">
    <location>
        <begin position="81"/>
        <end position="102"/>
    </location>
</feature>
<evidence type="ECO:0000256" key="1">
    <source>
        <dbReference type="ARBA" id="ARBA00004141"/>
    </source>
</evidence>
<keyword evidence="2 5" id="KW-0812">Transmembrane</keyword>
<comment type="caution">
    <text evidence="7">The sequence shown here is derived from an EMBL/GenBank/DDBJ whole genome shotgun (WGS) entry which is preliminary data.</text>
</comment>
<accession>A0ABT8LHS4</accession>
<evidence type="ECO:0000256" key="4">
    <source>
        <dbReference type="ARBA" id="ARBA00023136"/>
    </source>
</evidence>
<dbReference type="Proteomes" id="UP001172083">
    <property type="component" value="Unassembled WGS sequence"/>
</dbReference>
<dbReference type="InterPro" id="IPR009908">
    <property type="entry name" value="Methylamine_util_MauE"/>
</dbReference>
<feature type="transmembrane region" description="Helical" evidence="5">
    <location>
        <begin position="122"/>
        <end position="143"/>
    </location>
</feature>
<evidence type="ECO:0000256" key="2">
    <source>
        <dbReference type="ARBA" id="ARBA00022692"/>
    </source>
</evidence>
<keyword evidence="3 5" id="KW-1133">Transmembrane helix</keyword>
<feature type="transmembrane region" description="Helical" evidence="5">
    <location>
        <begin position="12"/>
        <end position="35"/>
    </location>
</feature>
<name>A0ABT8LHS4_9BACT</name>
<organism evidence="7 8">
    <name type="scientific">Agaribacillus aureus</name>
    <dbReference type="NCBI Taxonomy" id="3051825"/>
    <lineage>
        <taxon>Bacteria</taxon>
        <taxon>Pseudomonadati</taxon>
        <taxon>Bacteroidota</taxon>
        <taxon>Cytophagia</taxon>
        <taxon>Cytophagales</taxon>
        <taxon>Splendidivirgaceae</taxon>
        <taxon>Agaribacillus</taxon>
    </lineage>
</organism>